<protein>
    <submittedName>
        <fullName evidence="3">Uncharacterized protein</fullName>
    </submittedName>
</protein>
<name>A0A7S1UPE4_9STRA</name>
<reference evidence="3" key="1">
    <citation type="submission" date="2021-01" db="EMBL/GenBank/DDBJ databases">
        <authorList>
            <person name="Corre E."/>
            <person name="Pelletier E."/>
            <person name="Niang G."/>
            <person name="Scheremetjew M."/>
            <person name="Finn R."/>
            <person name="Kale V."/>
            <person name="Holt S."/>
            <person name="Cochrane G."/>
            <person name="Meng A."/>
            <person name="Brown T."/>
            <person name="Cohen L."/>
        </authorList>
    </citation>
    <scope>NUCLEOTIDE SEQUENCE</scope>
    <source>
        <strain evidence="3">CCMP 410</strain>
    </source>
</reference>
<feature type="compositionally biased region" description="Low complexity" evidence="2">
    <location>
        <begin position="387"/>
        <end position="405"/>
    </location>
</feature>
<evidence type="ECO:0000256" key="2">
    <source>
        <dbReference type="SAM" id="MobiDB-lite"/>
    </source>
</evidence>
<evidence type="ECO:0000313" key="3">
    <source>
        <dbReference type="EMBL" id="CAD9274060.1"/>
    </source>
</evidence>
<dbReference type="EMBL" id="HBGK01005606">
    <property type="protein sequence ID" value="CAD9274060.1"/>
    <property type="molecule type" value="Transcribed_RNA"/>
</dbReference>
<feature type="compositionally biased region" description="Polar residues" evidence="2">
    <location>
        <begin position="253"/>
        <end position="265"/>
    </location>
</feature>
<keyword evidence="1" id="KW-0175">Coiled coil</keyword>
<feature type="compositionally biased region" description="Acidic residues" evidence="2">
    <location>
        <begin position="332"/>
        <end position="343"/>
    </location>
</feature>
<feature type="region of interest" description="Disordered" evidence="2">
    <location>
        <begin position="1"/>
        <end position="40"/>
    </location>
</feature>
<feature type="compositionally biased region" description="Polar residues" evidence="2">
    <location>
        <begin position="1"/>
        <end position="27"/>
    </location>
</feature>
<proteinExistence type="predicted"/>
<feature type="region of interest" description="Disordered" evidence="2">
    <location>
        <begin position="101"/>
        <end position="130"/>
    </location>
</feature>
<feature type="region of interest" description="Disordered" evidence="2">
    <location>
        <begin position="229"/>
        <end position="267"/>
    </location>
</feature>
<feature type="compositionally biased region" description="Basic and acidic residues" evidence="2">
    <location>
        <begin position="418"/>
        <end position="457"/>
    </location>
</feature>
<sequence>MNSTINNTRSIDPDEQNNNSSINQEAHGQQKRRVSTEPQQGRLVGNRSHVFHQQPPYLAAPHNNNKYKTITYHRCLEDMEWLQQPRKKSSEKTDEVVVKEDIEPQHDDVDRGVRRPDDATHNLSTEQENTRQNLAQRLAVMNQEHQLLLYGGRYDEEQQDDASDLLLTATERLHLALETDGGGVAEENQRLLLLEQCNTLLREAIAAREQLREESNQFMLLREGGPIALAPSDESGVHSPAVRGRTEEEDEFSTSSPRGAATTESVLPRLVPAGASTTVATAGRHETMDIAATAPEGDEVPRPPSTIAVVTGAVEQTRNQARELRLRAEFAPPEDDKEPEDFAAAESAPHTTVVTREMQKQVHEDDPEQKRVIEKPNQKEEEEPPERANNNESSSPSEEAASRSSSKTDAGLSMHQLLLEEEKKQLLAERGSGVEERNGRADDPHEEKQPRGALQKEKKNRMLPPLSPIIGRQEVEEEDAKKSVLDSGLPSLSQASTREENQVQADEEETALLAGEVTSELPSRVMDQHHEQRLHSDGAKLGSSSGFESGSGRSSSNAKESRGQKRHHHETPMEENRRLKQRVRGLEVDLVVLQKALEEEEERAAAAAIRATKVGSSPSPTSSPAHKSSHSGSIVSSPQAGDQLVKNGHRLEEKQEQLISINLDITIKDHSEQQHQIVEELQKRLQVMTQQLGQVSEERDKAVQKYEDMKKKQNTLTVEISRRHTESETLAGAVDLLHGELHDCSVRRTETLRRSEEEYLKNDRLEERLRLLESTNALLRRDAQDRGLLQ</sequence>
<feature type="compositionally biased region" description="Basic and acidic residues" evidence="2">
    <location>
        <begin position="101"/>
        <end position="120"/>
    </location>
</feature>
<evidence type="ECO:0000256" key="1">
    <source>
        <dbReference type="SAM" id="Coils"/>
    </source>
</evidence>
<feature type="coiled-coil region" evidence="1">
    <location>
        <begin position="755"/>
        <end position="782"/>
    </location>
</feature>
<feature type="coiled-coil region" evidence="1">
    <location>
        <begin position="671"/>
        <end position="712"/>
    </location>
</feature>
<feature type="compositionally biased region" description="Low complexity" evidence="2">
    <location>
        <begin position="609"/>
        <end position="637"/>
    </location>
</feature>
<accession>A0A7S1UPE4</accession>
<gene>
    <name evidence="3" type="ORF">GOCE00092_LOCUS2968</name>
</gene>
<feature type="region of interest" description="Disordered" evidence="2">
    <location>
        <begin position="328"/>
        <end position="582"/>
    </location>
</feature>
<dbReference type="AlphaFoldDB" id="A0A7S1UPE4"/>
<organism evidence="3">
    <name type="scientific">Grammatophora oceanica</name>
    <dbReference type="NCBI Taxonomy" id="210454"/>
    <lineage>
        <taxon>Eukaryota</taxon>
        <taxon>Sar</taxon>
        <taxon>Stramenopiles</taxon>
        <taxon>Ochrophyta</taxon>
        <taxon>Bacillariophyta</taxon>
        <taxon>Fragilariophyceae</taxon>
        <taxon>Fragilariophycidae</taxon>
        <taxon>Rhabdonematales</taxon>
        <taxon>Grammatophoraceae</taxon>
        <taxon>Grammatophora</taxon>
    </lineage>
</organism>
<feature type="compositionally biased region" description="Basic and acidic residues" evidence="2">
    <location>
        <begin position="357"/>
        <end position="379"/>
    </location>
</feature>
<feature type="compositionally biased region" description="Polar residues" evidence="2">
    <location>
        <begin position="121"/>
        <end position="130"/>
    </location>
</feature>
<feature type="compositionally biased region" description="Basic and acidic residues" evidence="2">
    <location>
        <begin position="526"/>
        <end position="538"/>
    </location>
</feature>
<feature type="region of interest" description="Disordered" evidence="2">
    <location>
        <begin position="609"/>
        <end position="642"/>
    </location>
</feature>
<feature type="compositionally biased region" description="Low complexity" evidence="2">
    <location>
        <begin position="542"/>
        <end position="556"/>
    </location>
</feature>